<keyword evidence="4 6" id="KW-0067">ATP-binding</keyword>
<evidence type="ECO:0000256" key="3">
    <source>
        <dbReference type="ARBA" id="ARBA00022741"/>
    </source>
</evidence>
<gene>
    <name evidence="6" type="ORF">DMP06_08145</name>
</gene>
<dbReference type="AlphaFoldDB" id="A0A3N0AXL9"/>
<evidence type="ECO:0000259" key="5">
    <source>
        <dbReference type="PROSITE" id="PS50893"/>
    </source>
</evidence>
<comment type="similarity">
    <text evidence="1">Belongs to the ABC transporter superfamily.</text>
</comment>
<dbReference type="EMBL" id="QIBX01000014">
    <property type="protein sequence ID" value="RNL39086.1"/>
    <property type="molecule type" value="Genomic_DNA"/>
</dbReference>
<evidence type="ECO:0000313" key="7">
    <source>
        <dbReference type="Proteomes" id="UP000269591"/>
    </source>
</evidence>
<comment type="caution">
    <text evidence="6">The sequence shown here is derived from an EMBL/GenBank/DDBJ whole genome shotgun (WGS) entry which is preliminary data.</text>
</comment>
<evidence type="ECO:0000256" key="4">
    <source>
        <dbReference type="ARBA" id="ARBA00022840"/>
    </source>
</evidence>
<dbReference type="RefSeq" id="WP_123209241.1">
    <property type="nucleotide sequence ID" value="NZ_JBHTHO010000050.1"/>
</dbReference>
<feature type="domain" description="ABC transporter" evidence="5">
    <location>
        <begin position="9"/>
        <end position="236"/>
    </location>
</feature>
<keyword evidence="3" id="KW-0547">Nucleotide-binding</keyword>
<name>A0A3N0AXL9_9ACTN</name>
<dbReference type="InterPro" id="IPR003593">
    <property type="entry name" value="AAA+_ATPase"/>
</dbReference>
<dbReference type="OrthoDB" id="3177347at2"/>
<sequence length="244" mass="26134">MRDDGAPIVRLLGVEKSYRGGHALGPIDIELRRGGVYGLVGPNGSGKSTLIRIILGISRPSSGAVELFGERSEAGLRQARCRVGYMPDTASSYPSLSARANIEVRCMEWGLEKPDVGGLLDEVGLAGAGGKRARAFSMGMKRRLDLAVAMLGDPDLLVMDEPVNGLDPTGILEVREFISRLNRERGVTVLVSSHILSELSEVATDYIVLSEGRLVECATASEIEARGGSLERYYASFARRGGGR</sequence>
<organism evidence="6 7">
    <name type="scientific">Slackia equolifaciens</name>
    <dbReference type="NCBI Taxonomy" id="498718"/>
    <lineage>
        <taxon>Bacteria</taxon>
        <taxon>Bacillati</taxon>
        <taxon>Actinomycetota</taxon>
        <taxon>Coriobacteriia</taxon>
        <taxon>Eggerthellales</taxon>
        <taxon>Eggerthellaceae</taxon>
        <taxon>Slackia</taxon>
    </lineage>
</organism>
<dbReference type="SMART" id="SM00382">
    <property type="entry name" value="AAA"/>
    <property type="match status" value="1"/>
</dbReference>
<keyword evidence="7" id="KW-1185">Reference proteome</keyword>
<evidence type="ECO:0000313" key="6">
    <source>
        <dbReference type="EMBL" id="RNL39086.1"/>
    </source>
</evidence>
<dbReference type="Gene3D" id="3.40.50.300">
    <property type="entry name" value="P-loop containing nucleotide triphosphate hydrolases"/>
    <property type="match status" value="1"/>
</dbReference>
<accession>A0A3N0AXL9</accession>
<proteinExistence type="inferred from homology"/>
<keyword evidence="2" id="KW-0813">Transport</keyword>
<dbReference type="PROSITE" id="PS50893">
    <property type="entry name" value="ABC_TRANSPORTER_2"/>
    <property type="match status" value="1"/>
</dbReference>
<dbReference type="InterPro" id="IPR003439">
    <property type="entry name" value="ABC_transporter-like_ATP-bd"/>
</dbReference>
<dbReference type="GO" id="GO:0005524">
    <property type="term" value="F:ATP binding"/>
    <property type="evidence" value="ECO:0007669"/>
    <property type="project" value="UniProtKB-KW"/>
</dbReference>
<dbReference type="SUPFAM" id="SSF52540">
    <property type="entry name" value="P-loop containing nucleoside triphosphate hydrolases"/>
    <property type="match status" value="1"/>
</dbReference>
<dbReference type="GO" id="GO:0016887">
    <property type="term" value="F:ATP hydrolysis activity"/>
    <property type="evidence" value="ECO:0007669"/>
    <property type="project" value="InterPro"/>
</dbReference>
<protein>
    <submittedName>
        <fullName evidence="6">Bacitracin ABC transporter ATP-binding protein</fullName>
    </submittedName>
</protein>
<dbReference type="PANTHER" id="PTHR43335">
    <property type="entry name" value="ABC TRANSPORTER, ATP-BINDING PROTEIN"/>
    <property type="match status" value="1"/>
</dbReference>
<reference evidence="7" key="1">
    <citation type="submission" date="2018-05" db="EMBL/GenBank/DDBJ databases">
        <title>Genome Sequencing of selected type strains of the family Eggerthellaceae.</title>
        <authorList>
            <person name="Danylec N."/>
            <person name="Stoll D.A."/>
            <person name="Doetsch A."/>
            <person name="Huch M."/>
        </authorList>
    </citation>
    <scope>NUCLEOTIDE SEQUENCE [LARGE SCALE GENOMIC DNA]</scope>
    <source>
        <strain evidence="7">DSM 24851</strain>
    </source>
</reference>
<evidence type="ECO:0000256" key="2">
    <source>
        <dbReference type="ARBA" id="ARBA00022448"/>
    </source>
</evidence>
<dbReference type="Pfam" id="PF00005">
    <property type="entry name" value="ABC_tran"/>
    <property type="match status" value="1"/>
</dbReference>
<dbReference type="Proteomes" id="UP000269591">
    <property type="component" value="Unassembled WGS sequence"/>
</dbReference>
<dbReference type="InterPro" id="IPR027417">
    <property type="entry name" value="P-loop_NTPase"/>
</dbReference>
<evidence type="ECO:0000256" key="1">
    <source>
        <dbReference type="ARBA" id="ARBA00005417"/>
    </source>
</evidence>